<dbReference type="PANTHER" id="PTHR43742:SF9">
    <property type="entry name" value="TETRATHIONATE REDUCTASE SUBUNIT A"/>
    <property type="match status" value="1"/>
</dbReference>
<gene>
    <name evidence="10" type="ORF">H8D96_03970</name>
</gene>
<keyword evidence="4" id="KW-0479">Metal-binding</keyword>
<evidence type="ECO:0000256" key="7">
    <source>
        <dbReference type="ARBA" id="ARBA00023004"/>
    </source>
</evidence>
<dbReference type="SMART" id="SM00926">
    <property type="entry name" value="Molybdop_Fe4S4"/>
    <property type="match status" value="1"/>
</dbReference>
<dbReference type="SUPFAM" id="SSF53706">
    <property type="entry name" value="Formate dehydrogenase/DMSO reductase, domains 1-3"/>
    <property type="match status" value="1"/>
</dbReference>
<dbReference type="Gene3D" id="3.30.2070.10">
    <property type="entry name" value="Formate dehydrogenase/DMSO reductase"/>
    <property type="match status" value="1"/>
</dbReference>
<protein>
    <submittedName>
        <fullName evidence="10">Molybdopterin-dependent oxidoreductase</fullName>
    </submittedName>
</protein>
<keyword evidence="8" id="KW-0411">Iron-sulfur</keyword>
<organism evidence="10 11">
    <name type="scientific">Candidatus Desulfatibia vada</name>
    <dbReference type="NCBI Taxonomy" id="2841696"/>
    <lineage>
        <taxon>Bacteria</taxon>
        <taxon>Pseudomonadati</taxon>
        <taxon>Thermodesulfobacteriota</taxon>
        <taxon>Desulfobacteria</taxon>
        <taxon>Desulfobacterales</taxon>
        <taxon>Desulfobacterales incertae sedis</taxon>
        <taxon>Candidatus Desulfatibia</taxon>
    </lineage>
</organism>
<dbReference type="Gene3D" id="3.40.228.10">
    <property type="entry name" value="Dimethylsulfoxide Reductase, domain 2"/>
    <property type="match status" value="1"/>
</dbReference>
<dbReference type="GO" id="GO:0043546">
    <property type="term" value="F:molybdopterin cofactor binding"/>
    <property type="evidence" value="ECO:0007669"/>
    <property type="project" value="InterPro"/>
</dbReference>
<evidence type="ECO:0000256" key="3">
    <source>
        <dbReference type="ARBA" id="ARBA00022505"/>
    </source>
</evidence>
<keyword evidence="5" id="KW-0732">Signal</keyword>
<accession>A0A8J6NPE5</accession>
<dbReference type="NCBIfam" id="NF041783">
    <property type="entry name" value="mnquin_red_QrcB"/>
    <property type="match status" value="1"/>
</dbReference>
<dbReference type="SUPFAM" id="SSF50692">
    <property type="entry name" value="ADC-like"/>
    <property type="match status" value="1"/>
</dbReference>
<keyword evidence="7" id="KW-0408">Iron</keyword>
<evidence type="ECO:0000259" key="9">
    <source>
        <dbReference type="PROSITE" id="PS51669"/>
    </source>
</evidence>
<dbReference type="Pfam" id="PF04879">
    <property type="entry name" value="Molybdop_Fe4S4"/>
    <property type="match status" value="1"/>
</dbReference>
<dbReference type="PROSITE" id="PS51669">
    <property type="entry name" value="4FE4S_MOW_BIS_MGD"/>
    <property type="match status" value="1"/>
</dbReference>
<dbReference type="PANTHER" id="PTHR43742">
    <property type="entry name" value="TRIMETHYLAMINE-N-OXIDE REDUCTASE"/>
    <property type="match status" value="1"/>
</dbReference>
<keyword evidence="3" id="KW-0500">Molybdenum</keyword>
<dbReference type="InterPro" id="IPR006657">
    <property type="entry name" value="MoPterin_dinucl-bd_dom"/>
</dbReference>
<comment type="caution">
    <text evidence="10">The sequence shown here is derived from an EMBL/GenBank/DDBJ whole genome shotgun (WGS) entry which is preliminary data.</text>
</comment>
<dbReference type="Pfam" id="PF00384">
    <property type="entry name" value="Molybdopterin"/>
    <property type="match status" value="1"/>
</dbReference>
<dbReference type="InterPro" id="IPR006963">
    <property type="entry name" value="Mopterin_OxRdtase_4Fe-4S_dom"/>
</dbReference>
<dbReference type="GO" id="GO:0051539">
    <property type="term" value="F:4 iron, 4 sulfur cluster binding"/>
    <property type="evidence" value="ECO:0007669"/>
    <property type="project" value="UniProtKB-KW"/>
</dbReference>
<dbReference type="Gene3D" id="3.40.50.740">
    <property type="match status" value="1"/>
</dbReference>
<feature type="domain" description="4Fe-4S Mo/W bis-MGD-type" evidence="9">
    <location>
        <begin position="50"/>
        <end position="106"/>
    </location>
</feature>
<name>A0A8J6NPE5_9BACT</name>
<dbReference type="Gene3D" id="2.40.40.20">
    <property type="match status" value="1"/>
</dbReference>
<dbReference type="Gene3D" id="2.20.25.90">
    <property type="entry name" value="ADC-like domains"/>
    <property type="match status" value="1"/>
</dbReference>
<dbReference type="InterPro" id="IPR050612">
    <property type="entry name" value="Prok_Mopterin_Oxidored"/>
</dbReference>
<dbReference type="Pfam" id="PF01568">
    <property type="entry name" value="Molydop_binding"/>
    <property type="match status" value="1"/>
</dbReference>
<dbReference type="EMBL" id="JACNIG010000108">
    <property type="protein sequence ID" value="MBC8431056.1"/>
    <property type="molecule type" value="Genomic_DNA"/>
</dbReference>
<dbReference type="GO" id="GO:0016491">
    <property type="term" value="F:oxidoreductase activity"/>
    <property type="evidence" value="ECO:0007669"/>
    <property type="project" value="UniProtKB-KW"/>
</dbReference>
<keyword evidence="2" id="KW-0004">4Fe-4S</keyword>
<comment type="similarity">
    <text evidence="1">Belongs to the prokaryotic molybdopterin-containing oxidoreductase family.</text>
</comment>
<dbReference type="CDD" id="cd02775">
    <property type="entry name" value="MopB_CT"/>
    <property type="match status" value="1"/>
</dbReference>
<evidence type="ECO:0000256" key="1">
    <source>
        <dbReference type="ARBA" id="ARBA00010312"/>
    </source>
</evidence>
<dbReference type="InterPro" id="IPR006656">
    <property type="entry name" value="Mopterin_OxRdtase"/>
</dbReference>
<keyword evidence="6" id="KW-0560">Oxidoreductase</keyword>
<reference evidence="10 11" key="1">
    <citation type="submission" date="2020-08" db="EMBL/GenBank/DDBJ databases">
        <title>Bridging the membrane lipid divide: bacteria of the FCB group superphylum have the potential to synthesize archaeal ether lipids.</title>
        <authorList>
            <person name="Villanueva L."/>
            <person name="Von Meijenfeldt F.A.B."/>
            <person name="Westbye A.B."/>
            <person name="Yadav S."/>
            <person name="Hopmans E.C."/>
            <person name="Dutilh B.E."/>
            <person name="Sinninghe Damste J.S."/>
        </authorList>
    </citation>
    <scope>NUCLEOTIDE SEQUENCE [LARGE SCALE GENOMIC DNA]</scope>
    <source>
        <strain evidence="10">NIOZ-UU17</strain>
    </source>
</reference>
<evidence type="ECO:0000256" key="6">
    <source>
        <dbReference type="ARBA" id="ARBA00023002"/>
    </source>
</evidence>
<dbReference type="GO" id="GO:0046872">
    <property type="term" value="F:metal ion binding"/>
    <property type="evidence" value="ECO:0007669"/>
    <property type="project" value="UniProtKB-KW"/>
</dbReference>
<evidence type="ECO:0000256" key="5">
    <source>
        <dbReference type="ARBA" id="ARBA00022729"/>
    </source>
</evidence>
<evidence type="ECO:0000256" key="8">
    <source>
        <dbReference type="ARBA" id="ARBA00023014"/>
    </source>
</evidence>
<evidence type="ECO:0000256" key="2">
    <source>
        <dbReference type="ARBA" id="ARBA00022485"/>
    </source>
</evidence>
<dbReference type="AlphaFoldDB" id="A0A8J6NPE5"/>
<dbReference type="InterPro" id="IPR053557">
    <property type="entry name" value="Molybdopterin-Qrc_component"/>
</dbReference>
<proteinExistence type="inferred from homology"/>
<evidence type="ECO:0000313" key="11">
    <source>
        <dbReference type="Proteomes" id="UP000605201"/>
    </source>
</evidence>
<evidence type="ECO:0000256" key="4">
    <source>
        <dbReference type="ARBA" id="ARBA00022723"/>
    </source>
</evidence>
<evidence type="ECO:0000313" key="10">
    <source>
        <dbReference type="EMBL" id="MBC8431056.1"/>
    </source>
</evidence>
<dbReference type="InterPro" id="IPR009010">
    <property type="entry name" value="Asp_de-COase-like_dom_sf"/>
</dbReference>
<sequence>MKIGRRSFLSFLIGGAAGTALSPMPLKLTDDSAIWTQMWPWTPVPEDGEISHVNSTCTLCPGHCGITVRKINDRAIKIEGMKGHPVNDGGICLLGVSGLQLLYGPTRVQTPLKRVGARGAGRWEKISWDAAVSEVVKQLGDLRAEGKSHSVGLITGSDRGTVPQLFARFMTAYGSPNVMRTPSMLDSYELTLQLMHGSRALPGFDFENADFILSFGSGIIDGWGSPVRMFKAFSGWRSNHGKVVQIEPRLSRTAAKSDRWIPVKPGTEGVLALGLAHVIIKEALYSSDFIDNYSVGFEDLQRLVLDKYSPDNVAAMTAIDQKDIVMLARDFAAASKPLAICGRGRGSVSGSLDEFMAVHALNALVGNINKKGGVRAVSEIDYINWPEVQMDAVAAAGMQRERLDGAGSTKYPDTRSLLNRLPAAIGSKEESSLAALLVTGANPLYAMPGSTAVKKAMAGIPFVVSFSSYMDETAQNADLILPNHTYLERFEDVPTPFGLQQPVTSLARPAVEPQFNTRHAGDVVIRIAKALGGSIAAAFPWDGYQTCLKKTLGNKWETLMTKGFRLDDNDGAPAGQMTFDTPSGKFAFANKETGRVPQFAPIKIEGDEKLYPLVLVPYDSFRLAGGYIGNPPFAVKTVEDTVLKGKDVFVELNPETARALRLREGQHAILSTPRGQAKVKVHWFDGIRPGVVALPRGLGHTAYDKYLAEKGVNFNELIGPVEDPGTGCDAAWGIMAKLSKA</sequence>
<dbReference type="Proteomes" id="UP000605201">
    <property type="component" value="Unassembled WGS sequence"/>
</dbReference>